<name>A0A1H5Q3Z8_9PSEU</name>
<dbReference type="Proteomes" id="UP000198878">
    <property type="component" value="Unassembled WGS sequence"/>
</dbReference>
<gene>
    <name evidence="2" type="ORF">SAMN05421837_101578</name>
</gene>
<evidence type="ECO:0008006" key="4">
    <source>
        <dbReference type="Google" id="ProtNLM"/>
    </source>
</evidence>
<protein>
    <recommendedName>
        <fullName evidence="4">Tat pathway signal sequence domain protein</fullName>
    </recommendedName>
</protein>
<feature type="chain" id="PRO_5011777137" description="Tat pathway signal sequence domain protein" evidence="1">
    <location>
        <begin position="29"/>
        <end position="339"/>
    </location>
</feature>
<evidence type="ECO:0000256" key="1">
    <source>
        <dbReference type="SAM" id="SignalP"/>
    </source>
</evidence>
<keyword evidence="1" id="KW-0732">Signal</keyword>
<reference evidence="3" key="1">
    <citation type="submission" date="2016-10" db="EMBL/GenBank/DDBJ databases">
        <authorList>
            <person name="Varghese N."/>
            <person name="Submissions S."/>
        </authorList>
    </citation>
    <scope>NUCLEOTIDE SEQUENCE [LARGE SCALE GENOMIC DNA]</scope>
    <source>
        <strain evidence="3">DSM 44654</strain>
    </source>
</reference>
<dbReference type="RefSeq" id="WP_086681766.1">
    <property type="nucleotide sequence ID" value="NZ_FNUJ01000001.1"/>
</dbReference>
<evidence type="ECO:0000313" key="2">
    <source>
        <dbReference type="EMBL" id="SEF20852.1"/>
    </source>
</evidence>
<dbReference type="EMBL" id="FNUJ01000001">
    <property type="protein sequence ID" value="SEF20852.1"/>
    <property type="molecule type" value="Genomic_DNA"/>
</dbReference>
<accession>A0A1H5Q3Z8</accession>
<sequence length="339" mass="35134">MKRRIFAAAVACAATFAGLLGAAPAAQAATSVTFTPRTVTSPHETQYVAALGSVQLSMTANQTAYVYSTLRANNASNTTLIDNEVRCSSTSGWTKNEVLGQNVIIASATGTPASLRDINITTRFLVHPGAAGTVTCTTYLRSANLGLGNSTVRLASGELKFADTSVANTTAGTPPQADDGDTPPGRVIGLSSAAPTVREPATGIFEMAPVTGLSVFGDMELMACYPEPKGGCPVNSMTARVTLFVNQWKADGTLCKSDASSSVTALVRRDVHHYVVPLNTRFTAATGNGCVPKFNFYVKTDWVSGSTGAVQMASGGLPDAAGSTAKHYDAMSHAFAVAY</sequence>
<dbReference type="AlphaFoldDB" id="A0A1H5Q3Z8"/>
<keyword evidence="3" id="KW-1185">Reference proteome</keyword>
<proteinExistence type="predicted"/>
<dbReference type="OrthoDB" id="3684268at2"/>
<feature type="signal peptide" evidence="1">
    <location>
        <begin position="1"/>
        <end position="28"/>
    </location>
</feature>
<organism evidence="2 3">
    <name type="scientific">Amycolatopsis pretoriensis</name>
    <dbReference type="NCBI Taxonomy" id="218821"/>
    <lineage>
        <taxon>Bacteria</taxon>
        <taxon>Bacillati</taxon>
        <taxon>Actinomycetota</taxon>
        <taxon>Actinomycetes</taxon>
        <taxon>Pseudonocardiales</taxon>
        <taxon>Pseudonocardiaceae</taxon>
        <taxon>Amycolatopsis</taxon>
    </lineage>
</organism>
<evidence type="ECO:0000313" key="3">
    <source>
        <dbReference type="Proteomes" id="UP000198878"/>
    </source>
</evidence>